<evidence type="ECO:0000313" key="2">
    <source>
        <dbReference type="Proteomes" id="UP000255024"/>
    </source>
</evidence>
<keyword evidence="2" id="KW-1185">Reference proteome</keyword>
<reference evidence="1 2" key="1">
    <citation type="submission" date="2018-06" db="EMBL/GenBank/DDBJ databases">
        <authorList>
            <consortium name="Pathogen Informatics"/>
            <person name="Doyle S."/>
        </authorList>
    </citation>
    <scope>NUCLEOTIDE SEQUENCE [LARGE SCALE GENOMIC DNA]</scope>
    <source>
        <strain evidence="1 2">NCTC11179</strain>
    </source>
</reference>
<evidence type="ECO:0008006" key="3">
    <source>
        <dbReference type="Google" id="ProtNLM"/>
    </source>
</evidence>
<dbReference type="Gene3D" id="3.90.1140.10">
    <property type="entry name" value="Cyclic phosphodiesterase"/>
    <property type="match status" value="1"/>
</dbReference>
<dbReference type="RefSeq" id="WP_115092187.1">
    <property type="nucleotide sequence ID" value="NZ_CP068107.1"/>
</dbReference>
<dbReference type="SUPFAM" id="SSF55144">
    <property type="entry name" value="LigT-like"/>
    <property type="match status" value="1"/>
</dbReference>
<gene>
    <name evidence="1" type="ORF">NCTC11179_02954</name>
</gene>
<dbReference type="Pfam" id="PF13563">
    <property type="entry name" value="2_5_RNA_ligase2"/>
    <property type="match status" value="1"/>
</dbReference>
<evidence type="ECO:0000313" key="1">
    <source>
        <dbReference type="EMBL" id="STZ69448.1"/>
    </source>
</evidence>
<name>A0A378U2I6_MYROD</name>
<proteinExistence type="predicted"/>
<accession>A0A378U2I6</accession>
<protein>
    <recommendedName>
        <fullName evidence="3">2'-5' RNA ligase</fullName>
    </recommendedName>
</protein>
<dbReference type="AlphaFoldDB" id="A0A378U2I6"/>
<dbReference type="Proteomes" id="UP000255024">
    <property type="component" value="Unassembled WGS sequence"/>
</dbReference>
<sequence length="187" mass="21706">MYSDKYSLCFQPDEVLIEQVKIMKLDLAEVIGWYHSKNSLAHLTIAEFQASEKDIARMHQQITRCCTGFAPIETHLTSFGTYPNGTFFLEVDGVAKPQLKSYAQKLFQTLQLKNAYKCTDPHLSIGRKLEEAKIQQAYATFKQPNLSFCCNQIVLRRLNMERRQFDIIQYYPFLSQPTSEETQLTLF</sequence>
<dbReference type="InterPro" id="IPR009097">
    <property type="entry name" value="Cyclic_Pdiesterase"/>
</dbReference>
<organism evidence="1 2">
    <name type="scientific">Myroides odoratus</name>
    <name type="common">Flavobacterium odoratum</name>
    <dbReference type="NCBI Taxonomy" id="256"/>
    <lineage>
        <taxon>Bacteria</taxon>
        <taxon>Pseudomonadati</taxon>
        <taxon>Bacteroidota</taxon>
        <taxon>Flavobacteriia</taxon>
        <taxon>Flavobacteriales</taxon>
        <taxon>Flavobacteriaceae</taxon>
        <taxon>Myroides</taxon>
    </lineage>
</organism>
<dbReference type="EMBL" id="UGQL01000002">
    <property type="protein sequence ID" value="STZ69448.1"/>
    <property type="molecule type" value="Genomic_DNA"/>
</dbReference>